<dbReference type="SUPFAM" id="SSF141868">
    <property type="entry name" value="EAL domain-like"/>
    <property type="match status" value="1"/>
</dbReference>
<dbReference type="EC" id="3.1.4.52" evidence="2"/>
<dbReference type="CDD" id="cd01948">
    <property type="entry name" value="EAL"/>
    <property type="match status" value="1"/>
</dbReference>
<dbReference type="SMART" id="SM00052">
    <property type="entry name" value="EAL"/>
    <property type="match status" value="1"/>
</dbReference>
<dbReference type="Pfam" id="PF00563">
    <property type="entry name" value="EAL"/>
    <property type="match status" value="1"/>
</dbReference>
<keyword evidence="2" id="KW-0378">Hydrolase</keyword>
<accession>A0A6V8M0W3</accession>
<dbReference type="AlphaFoldDB" id="A0A6V8M0W3"/>
<dbReference type="PANTHER" id="PTHR33121">
    <property type="entry name" value="CYCLIC DI-GMP PHOSPHODIESTERASE PDEF"/>
    <property type="match status" value="1"/>
</dbReference>
<evidence type="ECO:0000259" key="1">
    <source>
        <dbReference type="PROSITE" id="PS50883"/>
    </source>
</evidence>
<dbReference type="PROSITE" id="PS50883">
    <property type="entry name" value="EAL"/>
    <property type="match status" value="1"/>
</dbReference>
<reference evidence="2 3" key="2">
    <citation type="submission" date="2020-05" db="EMBL/GenBank/DDBJ databases">
        <title>Draft genome sequence of Desulfovibrio sp. strainFSS-1.</title>
        <authorList>
            <person name="Shimoshige H."/>
            <person name="Kobayashi H."/>
            <person name="Maekawa T."/>
        </authorList>
    </citation>
    <scope>NUCLEOTIDE SEQUENCE [LARGE SCALE GENOMIC DNA]</scope>
    <source>
        <strain evidence="2 3">SIID29052-01</strain>
    </source>
</reference>
<feature type="domain" description="EAL" evidence="1">
    <location>
        <begin position="107"/>
        <end position="359"/>
    </location>
</feature>
<proteinExistence type="predicted"/>
<dbReference type="PANTHER" id="PTHR33121:SF15">
    <property type="entry name" value="BLUE LIGHT- AND TEMPERATURE-REGULATED ANTIREPRESSOR BLUF"/>
    <property type="match status" value="1"/>
</dbReference>
<dbReference type="InterPro" id="IPR050706">
    <property type="entry name" value="Cyclic-di-GMP_PDE-like"/>
</dbReference>
<protein>
    <submittedName>
        <fullName evidence="2">Cyclic-di-GMP phosphodiesterase YlaB</fullName>
        <ecNumber evidence="2">3.1.4.52</ecNumber>
    </submittedName>
</protein>
<dbReference type="Gene3D" id="3.20.20.450">
    <property type="entry name" value="EAL domain"/>
    <property type="match status" value="1"/>
</dbReference>
<name>A0A6V8M0W3_9BACT</name>
<dbReference type="InterPro" id="IPR035919">
    <property type="entry name" value="EAL_sf"/>
</dbReference>
<dbReference type="Proteomes" id="UP000494245">
    <property type="component" value="Unassembled WGS sequence"/>
</dbReference>
<sequence length="359" mass="38973">MAACGRCEVLPGAMPSEGTLYLVPPIDPVARGLRQFLESTGARFSEPYPGIYAIVLEDGALAALCGGFLCGLGEAEQRDTRSLIVEPGATPSIQELVQMQSLAALLARFQGQWLVEVLKAGRITSHFQPIVSCEDPGEVHGHECLLRGFEADGTLVAPGRMFDVARRGDLLFYLDRAARISAIESASRAGLEGKLFINFNPTSIYTPEYCLQTTLQAISAAGISHESIVFEVVESDEVKDTGHLVKVVEFYRAKGFRVALDDLGAGYSSLSLLHRLRPDYIKIDMEIARGVHEDPYKARVASTILDMARDLGMLTIAEGVETEGEHQWFRRNGADLAQGYLFGKPSPGGIRDASRARGA</sequence>
<dbReference type="InterPro" id="IPR001633">
    <property type="entry name" value="EAL_dom"/>
</dbReference>
<comment type="caution">
    <text evidence="2">The sequence shown here is derived from an EMBL/GenBank/DDBJ whole genome shotgun (WGS) entry which is preliminary data.</text>
</comment>
<keyword evidence="3" id="KW-1185">Reference proteome</keyword>
<dbReference type="EMBL" id="BLTE01000025">
    <property type="protein sequence ID" value="GFK95879.1"/>
    <property type="molecule type" value="Genomic_DNA"/>
</dbReference>
<organism evidence="2 3">
    <name type="scientific">Fundidesulfovibrio magnetotacticus</name>
    <dbReference type="NCBI Taxonomy" id="2730080"/>
    <lineage>
        <taxon>Bacteria</taxon>
        <taxon>Pseudomonadati</taxon>
        <taxon>Thermodesulfobacteriota</taxon>
        <taxon>Desulfovibrionia</taxon>
        <taxon>Desulfovibrionales</taxon>
        <taxon>Desulfovibrionaceae</taxon>
        <taxon>Fundidesulfovibrio</taxon>
    </lineage>
</organism>
<evidence type="ECO:0000313" key="2">
    <source>
        <dbReference type="EMBL" id="GFK95879.1"/>
    </source>
</evidence>
<evidence type="ECO:0000313" key="3">
    <source>
        <dbReference type="Proteomes" id="UP000494245"/>
    </source>
</evidence>
<reference evidence="2 3" key="1">
    <citation type="submission" date="2020-04" db="EMBL/GenBank/DDBJ databases">
        <authorList>
            <consortium name="Desulfovibrio sp. FSS-1 genome sequencing consortium"/>
            <person name="Shimoshige H."/>
            <person name="Kobayashi H."/>
            <person name="Maekawa T."/>
        </authorList>
    </citation>
    <scope>NUCLEOTIDE SEQUENCE [LARGE SCALE GENOMIC DNA]</scope>
    <source>
        <strain evidence="2 3">SIID29052-01</strain>
    </source>
</reference>
<gene>
    <name evidence="2" type="primary">ylaB</name>
    <name evidence="2" type="ORF">NNJEOMEG_03752</name>
</gene>
<dbReference type="GO" id="GO:0071111">
    <property type="term" value="F:cyclic-guanylate-specific phosphodiesterase activity"/>
    <property type="evidence" value="ECO:0007669"/>
    <property type="project" value="UniProtKB-EC"/>
</dbReference>